<dbReference type="Proteomes" id="UP000032930">
    <property type="component" value="Chromosome"/>
</dbReference>
<dbReference type="SUPFAM" id="SSF51197">
    <property type="entry name" value="Clavaminate synthase-like"/>
    <property type="match status" value="1"/>
</dbReference>
<dbReference type="KEGG" id="xbv:XBW1_3551"/>
<proteinExistence type="predicted"/>
<evidence type="ECO:0008006" key="3">
    <source>
        <dbReference type="Google" id="ProtNLM"/>
    </source>
</evidence>
<accession>A0A0B6XF18</accession>
<name>A0A0B6XF18_XENBV</name>
<sequence length="280" mass="32998">MLNNNEIKKFNKDGYVIKNILSQNEIDFLLDSIHNNIEIKKNKMMNIQFIIPNIEIRKIHPIISNNKIIKICSQLLNGGDIILDGASLFYASKGIDYRQGWHRDIMQIPDEDISDSWFSKKHFHNNIQINIPLYKDECLWFVKGSHCRNFNNIEINLFSGSNKIAPLNYPDINIGENIILNPGEAIFYNNLAIHRGYGGILEYNRATIQLGYHSNKYEPTCHFGVIDYHKLDNDYINSLEPEVRDIIFNHVQERKKWSKSDYYYKLHQEFIKRQFDTLEK</sequence>
<organism evidence="1 2">
    <name type="scientific">Xenorhabdus bovienii</name>
    <name type="common">Xenorhabdus nematophila subsp. bovienii</name>
    <dbReference type="NCBI Taxonomy" id="40576"/>
    <lineage>
        <taxon>Bacteria</taxon>
        <taxon>Pseudomonadati</taxon>
        <taxon>Pseudomonadota</taxon>
        <taxon>Gammaproteobacteria</taxon>
        <taxon>Enterobacterales</taxon>
        <taxon>Morganellaceae</taxon>
        <taxon>Xenorhabdus</taxon>
    </lineage>
</organism>
<dbReference type="EMBL" id="FO818637">
    <property type="protein sequence ID" value="CDM90909.1"/>
    <property type="molecule type" value="Genomic_DNA"/>
</dbReference>
<reference evidence="1 2" key="1">
    <citation type="submission" date="2014-02" db="EMBL/GenBank/DDBJ databases">
        <authorList>
            <person name="Genoscope - CEA"/>
        </authorList>
    </citation>
    <scope>NUCLEOTIDE SEQUENCE [LARGE SCALE GENOMIC DNA]</scope>
    <source>
        <strain evidence="1 2">CS03</strain>
    </source>
</reference>
<dbReference type="Gene3D" id="2.60.120.620">
    <property type="entry name" value="q2cbj1_9rhob like domain"/>
    <property type="match status" value="1"/>
</dbReference>
<dbReference type="AlphaFoldDB" id="A0A0B6XF18"/>
<gene>
    <name evidence="1" type="ORF">XBW1_3551</name>
</gene>
<protein>
    <recommendedName>
        <fullName evidence="3">Phytanoyl-CoA dioxygenase</fullName>
    </recommendedName>
</protein>
<evidence type="ECO:0000313" key="2">
    <source>
        <dbReference type="Proteomes" id="UP000032930"/>
    </source>
</evidence>
<dbReference type="RefSeq" id="WP_046337291.1">
    <property type="nucleotide sequence ID" value="NZ_CAWMEF010000001.1"/>
</dbReference>
<evidence type="ECO:0000313" key="1">
    <source>
        <dbReference type="EMBL" id="CDM90909.1"/>
    </source>
</evidence>